<accession>A0A1X3RRR0</accession>
<evidence type="ECO:0000256" key="1">
    <source>
        <dbReference type="SAM" id="MobiDB-lite"/>
    </source>
</evidence>
<dbReference type="EMBL" id="LUTP01000034">
    <property type="protein sequence ID" value="OSN04455.1"/>
    <property type="molecule type" value="Genomic_DNA"/>
</dbReference>
<sequence length="92" mass="10702">MFAKLKHLFQSEKTPGRPENENSEEAETLHAEIIQLESGLKNNPADSTIQKQLMVKYTQAIKTFSASKPYRHQVDDIFLRMDELRNTIRKNI</sequence>
<name>A0A1X3RRR0_9GAMM</name>
<comment type="caution">
    <text evidence="2">The sequence shown here is derived from an EMBL/GenBank/DDBJ whole genome shotgun (WGS) entry which is preliminary data.</text>
</comment>
<keyword evidence="5" id="KW-1185">Reference proteome</keyword>
<reference evidence="4 5" key="1">
    <citation type="submission" date="2016-02" db="EMBL/GenBank/DDBJ databases">
        <title>Species-wide whole genome sequencing reveals diversity, host range in Lonsdalea quercina.</title>
        <authorList>
            <person name="Li Y."/>
        </authorList>
    </citation>
    <scope>NUCLEOTIDE SEQUENCE [LARGE SCALE GENOMIC DNA]</scope>
    <source>
        <strain evidence="2 4">LMG 26264</strain>
        <strain evidence="3 5">LMG 26265</strain>
    </source>
</reference>
<protein>
    <recommendedName>
        <fullName evidence="6">Chromosome partitioning protein ParA</fullName>
    </recommendedName>
</protein>
<dbReference type="Proteomes" id="UP000194040">
    <property type="component" value="Unassembled WGS sequence"/>
</dbReference>
<dbReference type="OrthoDB" id="5878415at2"/>
<evidence type="ECO:0000313" key="4">
    <source>
        <dbReference type="Proteomes" id="UP000194020"/>
    </source>
</evidence>
<gene>
    <name evidence="2" type="ORF">AU511_12505</name>
    <name evidence="3" type="ORF">AU512_13795</name>
</gene>
<evidence type="ECO:0000313" key="5">
    <source>
        <dbReference type="Proteomes" id="UP000194040"/>
    </source>
</evidence>
<dbReference type="EMBL" id="LUTQ01000050">
    <property type="protein sequence ID" value="OSN08197.1"/>
    <property type="molecule type" value="Genomic_DNA"/>
</dbReference>
<organism evidence="2 4">
    <name type="scientific">Lonsdalea iberica</name>
    <dbReference type="NCBI Taxonomy" id="1082703"/>
    <lineage>
        <taxon>Bacteria</taxon>
        <taxon>Pseudomonadati</taxon>
        <taxon>Pseudomonadota</taxon>
        <taxon>Gammaproteobacteria</taxon>
        <taxon>Enterobacterales</taxon>
        <taxon>Pectobacteriaceae</taxon>
        <taxon>Lonsdalea</taxon>
    </lineage>
</organism>
<feature type="region of interest" description="Disordered" evidence="1">
    <location>
        <begin position="1"/>
        <end position="26"/>
    </location>
</feature>
<evidence type="ECO:0008006" key="6">
    <source>
        <dbReference type="Google" id="ProtNLM"/>
    </source>
</evidence>
<evidence type="ECO:0000313" key="3">
    <source>
        <dbReference type="EMBL" id="OSN08197.1"/>
    </source>
</evidence>
<dbReference type="Proteomes" id="UP000194020">
    <property type="component" value="Unassembled WGS sequence"/>
</dbReference>
<dbReference type="AlphaFoldDB" id="A0A1X3RRR0"/>
<evidence type="ECO:0000313" key="2">
    <source>
        <dbReference type="EMBL" id="OSN04455.1"/>
    </source>
</evidence>
<proteinExistence type="predicted"/>